<comment type="similarity">
    <text evidence="2">Belongs to the Tdpoz family.</text>
</comment>
<dbReference type="InterPro" id="IPR056423">
    <property type="entry name" value="BACK_BPM_SPOP"/>
</dbReference>
<gene>
    <name evidence="4" type="primary">ga25786</name>
    <name evidence="4" type="ORF">PR202_ga25786</name>
</gene>
<comment type="pathway">
    <text evidence="1">Protein modification; protein ubiquitination.</text>
</comment>
<evidence type="ECO:0000256" key="2">
    <source>
        <dbReference type="ARBA" id="ARBA00010846"/>
    </source>
</evidence>
<comment type="caution">
    <text evidence="4">The sequence shown here is derived from an EMBL/GenBank/DDBJ whole genome shotgun (WGS) entry which is preliminary data.</text>
</comment>
<dbReference type="AlphaFoldDB" id="A0AAV5DCL0"/>
<reference evidence="4" key="1">
    <citation type="journal article" date="2018" name="DNA Res.">
        <title>Multiple hybrid de novo genome assembly of finger millet, an orphan allotetraploid crop.</title>
        <authorList>
            <person name="Hatakeyama M."/>
            <person name="Aluri S."/>
            <person name="Balachadran M.T."/>
            <person name="Sivarajan S.R."/>
            <person name="Patrignani A."/>
            <person name="Gruter S."/>
            <person name="Poveda L."/>
            <person name="Shimizu-Inatsugi R."/>
            <person name="Baeten J."/>
            <person name="Francoijs K.J."/>
            <person name="Nataraja K.N."/>
            <person name="Reddy Y.A.N."/>
            <person name="Phadnis S."/>
            <person name="Ravikumar R.L."/>
            <person name="Schlapbach R."/>
            <person name="Sreeman S.M."/>
            <person name="Shimizu K.K."/>
        </authorList>
    </citation>
    <scope>NUCLEOTIDE SEQUENCE</scope>
</reference>
<dbReference type="PANTHER" id="PTHR26379">
    <property type="entry name" value="BTB/POZ AND MATH DOMAIN-CONTAINING PROTEIN 1"/>
    <property type="match status" value="1"/>
</dbReference>
<feature type="domain" description="BTB" evidence="3">
    <location>
        <begin position="158"/>
        <end position="222"/>
    </location>
</feature>
<dbReference type="PANTHER" id="PTHR26379:SF381">
    <property type="entry name" value="OS10G0429300 PROTEIN"/>
    <property type="match status" value="1"/>
</dbReference>
<dbReference type="Gene3D" id="3.30.710.10">
    <property type="entry name" value="Potassium Channel Kv1.1, Chain A"/>
    <property type="match status" value="1"/>
</dbReference>
<evidence type="ECO:0000259" key="3">
    <source>
        <dbReference type="PROSITE" id="PS50097"/>
    </source>
</evidence>
<organism evidence="4 5">
    <name type="scientific">Eleusine coracana subsp. coracana</name>
    <dbReference type="NCBI Taxonomy" id="191504"/>
    <lineage>
        <taxon>Eukaryota</taxon>
        <taxon>Viridiplantae</taxon>
        <taxon>Streptophyta</taxon>
        <taxon>Embryophyta</taxon>
        <taxon>Tracheophyta</taxon>
        <taxon>Spermatophyta</taxon>
        <taxon>Magnoliopsida</taxon>
        <taxon>Liliopsida</taxon>
        <taxon>Poales</taxon>
        <taxon>Poaceae</taxon>
        <taxon>PACMAD clade</taxon>
        <taxon>Chloridoideae</taxon>
        <taxon>Cynodonteae</taxon>
        <taxon>Eleusininae</taxon>
        <taxon>Eleusine</taxon>
    </lineage>
</organism>
<dbReference type="SUPFAM" id="SSF54695">
    <property type="entry name" value="POZ domain"/>
    <property type="match status" value="1"/>
</dbReference>
<dbReference type="InterPro" id="IPR045005">
    <property type="entry name" value="BPM1-6"/>
</dbReference>
<dbReference type="Pfam" id="PF24570">
    <property type="entry name" value="BACK_BPM_SPOP"/>
    <property type="match status" value="1"/>
</dbReference>
<accession>A0AAV5DCL0</accession>
<dbReference type="Proteomes" id="UP001054889">
    <property type="component" value="Unassembled WGS sequence"/>
</dbReference>
<dbReference type="InterPro" id="IPR011333">
    <property type="entry name" value="SKP1/BTB/POZ_sf"/>
</dbReference>
<dbReference type="EMBL" id="BQKI01000015">
    <property type="protein sequence ID" value="GJN07913.1"/>
    <property type="molecule type" value="Genomic_DNA"/>
</dbReference>
<dbReference type="PROSITE" id="PS50097">
    <property type="entry name" value="BTB"/>
    <property type="match status" value="1"/>
</dbReference>
<dbReference type="GO" id="GO:0016567">
    <property type="term" value="P:protein ubiquitination"/>
    <property type="evidence" value="ECO:0007669"/>
    <property type="project" value="InterPro"/>
</dbReference>
<dbReference type="Gene3D" id="1.25.40.420">
    <property type="match status" value="1"/>
</dbReference>
<dbReference type="SUPFAM" id="SSF49599">
    <property type="entry name" value="TRAF domain-like"/>
    <property type="match status" value="1"/>
</dbReference>
<name>A0AAV5DCL0_ELECO</name>
<dbReference type="Pfam" id="PF00651">
    <property type="entry name" value="BTB"/>
    <property type="match status" value="1"/>
</dbReference>
<sequence>MSRGSSTTGISRKTLWNQQNLDSTSLTRARKRLEFSSIGALRWIRACVIKTEIFEKSKYLANDSFTIRCDISLTKDVDIGDEEAFKSISVLMANGGLDDLTSSCQAVLKELIAKLASLNFNDANSDTGVDAVPLVAAPVPPSDIHQDFARLLQSGEGTDMTFQVGNKTLQAHRCVLAARSSVFRNQLFSSGEGMASSSVIRIDNMEPKVIELLLCFIYSDQMPEIIETEGEEVTQQDDDMDVIWKHLLTAADRYELQRLKLLCEEKLCGYINASTVATILALAEQHHCQGLKETCLDFLESPANLQDVMATGGLEHVRSSCSSVLKDLIAKLASLKLDN</sequence>
<proteinExistence type="inferred from homology"/>
<dbReference type="InterPro" id="IPR000210">
    <property type="entry name" value="BTB/POZ_dom"/>
</dbReference>
<keyword evidence="5" id="KW-1185">Reference proteome</keyword>
<evidence type="ECO:0000256" key="1">
    <source>
        <dbReference type="ARBA" id="ARBA00004906"/>
    </source>
</evidence>
<reference evidence="4" key="2">
    <citation type="submission" date="2021-12" db="EMBL/GenBank/DDBJ databases">
        <title>Resequencing data analysis of finger millet.</title>
        <authorList>
            <person name="Hatakeyama M."/>
            <person name="Aluri S."/>
            <person name="Balachadran M.T."/>
            <person name="Sivarajan S.R."/>
            <person name="Poveda L."/>
            <person name="Shimizu-Inatsugi R."/>
            <person name="Schlapbach R."/>
            <person name="Sreeman S.M."/>
            <person name="Shimizu K.K."/>
        </authorList>
    </citation>
    <scope>NUCLEOTIDE SEQUENCE</scope>
</reference>
<evidence type="ECO:0000313" key="4">
    <source>
        <dbReference type="EMBL" id="GJN07913.1"/>
    </source>
</evidence>
<evidence type="ECO:0000313" key="5">
    <source>
        <dbReference type="Proteomes" id="UP001054889"/>
    </source>
</evidence>
<dbReference type="SMART" id="SM00225">
    <property type="entry name" value="BTB"/>
    <property type="match status" value="1"/>
</dbReference>
<protein>
    <recommendedName>
        <fullName evidence="3">BTB domain-containing protein</fullName>
    </recommendedName>
</protein>